<dbReference type="PANTHER" id="PTHR14390">
    <property type="entry name" value="G PATCH DOMAIN CONTAINING PROTEIN 3"/>
    <property type="match status" value="1"/>
</dbReference>
<dbReference type="GO" id="GO:0032480">
    <property type="term" value="P:negative regulation of type I interferon production"/>
    <property type="evidence" value="ECO:0007669"/>
    <property type="project" value="InterPro"/>
</dbReference>
<dbReference type="PANTHER" id="PTHR14390:SF2">
    <property type="entry name" value="G PATCH DOMAIN-CONTAINING PROTEIN 3"/>
    <property type="match status" value="1"/>
</dbReference>
<dbReference type="InterPro" id="IPR040341">
    <property type="entry name" value="GPATCH3"/>
</dbReference>
<dbReference type="EMBL" id="HACA01003269">
    <property type="protein sequence ID" value="CDW20630.1"/>
    <property type="molecule type" value="Transcribed_RNA"/>
</dbReference>
<reference evidence="3" key="1">
    <citation type="submission" date="2014-05" db="EMBL/GenBank/DDBJ databases">
        <authorList>
            <person name="Chronopoulou M."/>
        </authorList>
    </citation>
    <scope>NUCLEOTIDE SEQUENCE</scope>
    <source>
        <tissue evidence="3">Whole organism</tissue>
    </source>
</reference>
<feature type="compositionally biased region" description="Basic and acidic residues" evidence="1">
    <location>
        <begin position="382"/>
        <end position="399"/>
    </location>
</feature>
<evidence type="ECO:0000259" key="2">
    <source>
        <dbReference type="PROSITE" id="PS50174"/>
    </source>
</evidence>
<dbReference type="GO" id="GO:0045893">
    <property type="term" value="P:positive regulation of DNA-templated transcription"/>
    <property type="evidence" value="ECO:0007669"/>
    <property type="project" value="TreeGrafter"/>
</dbReference>
<dbReference type="GO" id="GO:0039536">
    <property type="term" value="P:negative regulation of RIG-I signaling pathway"/>
    <property type="evidence" value="ECO:0007669"/>
    <property type="project" value="InterPro"/>
</dbReference>
<dbReference type="PROSITE" id="PS50174">
    <property type="entry name" value="G_PATCH"/>
    <property type="match status" value="1"/>
</dbReference>
<sequence length="399" mass="45817">MEEKNSLSWVEIEGIPPNYRSHHLRFFFSDFVEGDKFTLCHFLHRKTQSEFSASNSTNCFSVSASFTSSDLRDEFRIRYHDTYWTLSHGEELLPSKCIIKIIKENQGVEKKAPGSLMPKGNVGTSTIYFKPLISSCQLPSTIITKLRLNFPTKNRKYGQVSPFHGSPTFEIDTNTREDNGLEEWDRHESLHDDVSARRVLSGDPDNVAGTKERTFEDVVEVTWDKGSSGLVFHTDASYWKEVDSDSKEADDWDVDMSRYDGCQGDKDSEDYSSMRNYYKRSKAKYRSSQDSVFESKIGVFEKHTKGFGKKMMRRQGWKDGDGLGSTKNKGIKVPINNNGQIHRFGLGYKESALLPFMKLSKRKKTNNCIISTVYDDPGLTDPVEKYDERNPDNYLKHRD</sequence>
<dbReference type="AlphaFoldDB" id="A0A0K2T496"/>
<name>A0A0K2T496_LEPSM</name>
<feature type="domain" description="G-patch" evidence="2">
    <location>
        <begin position="304"/>
        <end position="351"/>
    </location>
</feature>
<proteinExistence type="predicted"/>
<organism evidence="3">
    <name type="scientific">Lepeophtheirus salmonis</name>
    <name type="common">Salmon louse</name>
    <name type="synonym">Caligus salmonis</name>
    <dbReference type="NCBI Taxonomy" id="72036"/>
    <lineage>
        <taxon>Eukaryota</taxon>
        <taxon>Metazoa</taxon>
        <taxon>Ecdysozoa</taxon>
        <taxon>Arthropoda</taxon>
        <taxon>Crustacea</taxon>
        <taxon>Multicrustacea</taxon>
        <taxon>Hexanauplia</taxon>
        <taxon>Copepoda</taxon>
        <taxon>Siphonostomatoida</taxon>
        <taxon>Caligidae</taxon>
        <taxon>Lepeophtheirus</taxon>
    </lineage>
</organism>
<protein>
    <submittedName>
        <fullName evidence="3">G patch domain containing 3 [Cricetulus griseus]</fullName>
    </submittedName>
</protein>
<evidence type="ECO:0000313" key="3">
    <source>
        <dbReference type="EMBL" id="CDW20630.1"/>
    </source>
</evidence>
<evidence type="ECO:0000256" key="1">
    <source>
        <dbReference type="SAM" id="MobiDB-lite"/>
    </source>
</evidence>
<feature type="region of interest" description="Disordered" evidence="1">
    <location>
        <begin position="380"/>
        <end position="399"/>
    </location>
</feature>
<dbReference type="GO" id="GO:0003676">
    <property type="term" value="F:nucleic acid binding"/>
    <property type="evidence" value="ECO:0007669"/>
    <property type="project" value="InterPro"/>
</dbReference>
<dbReference type="Pfam" id="PF01585">
    <property type="entry name" value="G-patch"/>
    <property type="match status" value="1"/>
</dbReference>
<dbReference type="SMART" id="SM00443">
    <property type="entry name" value="G_patch"/>
    <property type="match status" value="1"/>
</dbReference>
<dbReference type="OrthoDB" id="5842926at2759"/>
<accession>A0A0K2T496</accession>
<gene>
    <name evidence="3" type="primary">Gpatch3</name>
</gene>
<dbReference type="InterPro" id="IPR000467">
    <property type="entry name" value="G_patch_dom"/>
</dbReference>